<dbReference type="PANTHER" id="PTHR11533:SF192">
    <property type="entry name" value="GH"/>
    <property type="match status" value="1"/>
</dbReference>
<keyword evidence="5" id="KW-1185">Reference proteome</keyword>
<gene>
    <name evidence="4" type="ORF">WR25_10870</name>
</gene>
<feature type="region of interest" description="Disordered" evidence="1">
    <location>
        <begin position="752"/>
        <end position="780"/>
    </location>
</feature>
<feature type="compositionally biased region" description="Low complexity" evidence="1">
    <location>
        <begin position="765"/>
        <end position="776"/>
    </location>
</feature>
<protein>
    <recommendedName>
        <fullName evidence="3">SUZ domain-containing protein</fullName>
    </recommendedName>
</protein>
<feature type="domain" description="SUZ" evidence="3">
    <location>
        <begin position="761"/>
        <end position="850"/>
    </location>
</feature>
<dbReference type="EMBL" id="LIAE01006307">
    <property type="protein sequence ID" value="PAV91551.1"/>
    <property type="molecule type" value="Genomic_DNA"/>
</dbReference>
<feature type="signal peptide" evidence="2">
    <location>
        <begin position="1"/>
        <end position="22"/>
    </location>
</feature>
<evidence type="ECO:0000313" key="5">
    <source>
        <dbReference type="Proteomes" id="UP000218231"/>
    </source>
</evidence>
<dbReference type="GO" id="GO:0005737">
    <property type="term" value="C:cytoplasm"/>
    <property type="evidence" value="ECO:0007669"/>
    <property type="project" value="TreeGrafter"/>
</dbReference>
<dbReference type="InterPro" id="IPR027268">
    <property type="entry name" value="Peptidase_M4/M1_CTD_sf"/>
</dbReference>
<evidence type="ECO:0000256" key="2">
    <source>
        <dbReference type="SAM" id="SignalP"/>
    </source>
</evidence>
<dbReference type="AlphaFoldDB" id="A0A2A2LZ72"/>
<dbReference type="GO" id="GO:0043171">
    <property type="term" value="P:peptide catabolic process"/>
    <property type="evidence" value="ECO:0007669"/>
    <property type="project" value="TreeGrafter"/>
</dbReference>
<organism evidence="4 5">
    <name type="scientific">Diploscapter pachys</name>
    <dbReference type="NCBI Taxonomy" id="2018661"/>
    <lineage>
        <taxon>Eukaryota</taxon>
        <taxon>Metazoa</taxon>
        <taxon>Ecdysozoa</taxon>
        <taxon>Nematoda</taxon>
        <taxon>Chromadorea</taxon>
        <taxon>Rhabditida</taxon>
        <taxon>Rhabditina</taxon>
        <taxon>Rhabditomorpha</taxon>
        <taxon>Rhabditoidea</taxon>
        <taxon>Rhabditidae</taxon>
        <taxon>Diploscapter</taxon>
    </lineage>
</organism>
<dbReference type="STRING" id="2018661.A0A2A2LZ72"/>
<dbReference type="SUPFAM" id="SSF55486">
    <property type="entry name" value="Metalloproteases ('zincins'), catalytic domain"/>
    <property type="match status" value="1"/>
</dbReference>
<name>A0A2A2LZ72_9BILA</name>
<feature type="chain" id="PRO_5012268528" description="SUZ domain-containing protein" evidence="2">
    <location>
        <begin position="23"/>
        <end position="1023"/>
    </location>
</feature>
<dbReference type="InterPro" id="IPR024771">
    <property type="entry name" value="SUZ"/>
</dbReference>
<dbReference type="GO" id="GO:0016020">
    <property type="term" value="C:membrane"/>
    <property type="evidence" value="ECO:0007669"/>
    <property type="project" value="TreeGrafter"/>
</dbReference>
<dbReference type="InterPro" id="IPR050344">
    <property type="entry name" value="Peptidase_M1_aminopeptidases"/>
</dbReference>
<dbReference type="GO" id="GO:0006508">
    <property type="term" value="P:proteolysis"/>
    <property type="evidence" value="ECO:0007669"/>
    <property type="project" value="TreeGrafter"/>
</dbReference>
<evidence type="ECO:0000259" key="3">
    <source>
        <dbReference type="PROSITE" id="PS51673"/>
    </source>
</evidence>
<dbReference type="OrthoDB" id="8182982at2759"/>
<dbReference type="GO" id="GO:0005615">
    <property type="term" value="C:extracellular space"/>
    <property type="evidence" value="ECO:0007669"/>
    <property type="project" value="TreeGrafter"/>
</dbReference>
<dbReference type="GO" id="GO:0042277">
    <property type="term" value="F:peptide binding"/>
    <property type="evidence" value="ECO:0007669"/>
    <property type="project" value="TreeGrafter"/>
</dbReference>
<feature type="region of interest" description="Disordered" evidence="1">
    <location>
        <begin position="849"/>
        <end position="868"/>
    </location>
</feature>
<keyword evidence="2" id="KW-0732">Signal</keyword>
<comment type="caution">
    <text evidence="4">The sequence shown here is derived from an EMBL/GenBank/DDBJ whole genome shotgun (WGS) entry which is preliminary data.</text>
</comment>
<dbReference type="GO" id="GO:0070006">
    <property type="term" value="F:metalloaminopeptidase activity"/>
    <property type="evidence" value="ECO:0007669"/>
    <property type="project" value="TreeGrafter"/>
</dbReference>
<reference evidence="4 5" key="1">
    <citation type="journal article" date="2017" name="Curr. Biol.">
        <title>Genome architecture and evolution of a unichromosomal asexual nematode.</title>
        <authorList>
            <person name="Fradin H."/>
            <person name="Zegar C."/>
            <person name="Gutwein M."/>
            <person name="Lucas J."/>
            <person name="Kovtun M."/>
            <person name="Corcoran D."/>
            <person name="Baugh L.R."/>
            <person name="Kiontke K."/>
            <person name="Gunsalus K."/>
            <person name="Fitch D.H."/>
            <person name="Piano F."/>
        </authorList>
    </citation>
    <scope>NUCLEOTIDE SEQUENCE [LARGE SCALE GENOMIC DNA]</scope>
    <source>
        <strain evidence="4">PF1309</strain>
    </source>
</reference>
<dbReference type="SUPFAM" id="SSF63737">
    <property type="entry name" value="Leukotriene A4 hydrolase N-terminal domain"/>
    <property type="match status" value="1"/>
</dbReference>
<dbReference type="Gene3D" id="1.10.390.10">
    <property type="entry name" value="Neutral Protease Domain 2"/>
    <property type="match status" value="1"/>
</dbReference>
<dbReference type="PANTHER" id="PTHR11533">
    <property type="entry name" value="PROTEASE M1 ZINC METALLOPROTEASE"/>
    <property type="match status" value="1"/>
</dbReference>
<dbReference type="InterPro" id="IPR042097">
    <property type="entry name" value="Aminopeptidase_N-like_N_sf"/>
</dbReference>
<evidence type="ECO:0000256" key="1">
    <source>
        <dbReference type="SAM" id="MobiDB-lite"/>
    </source>
</evidence>
<dbReference type="GO" id="GO:0008270">
    <property type="term" value="F:zinc ion binding"/>
    <property type="evidence" value="ECO:0007669"/>
    <property type="project" value="TreeGrafter"/>
</dbReference>
<accession>A0A2A2LZ72</accession>
<dbReference type="PROSITE" id="PS51673">
    <property type="entry name" value="SUZ"/>
    <property type="match status" value="1"/>
</dbReference>
<dbReference type="Proteomes" id="UP000218231">
    <property type="component" value="Unassembled WGS sequence"/>
</dbReference>
<sequence>MKSHRFWQSLFILCTSFQLSNAYSYPLPTRALRRRQKTATTIATTTTTIQPPLEIFLSSPSTDRKNSKLPLLLPISYDLQLQLPLSEVTDPETPLFIGRVVFQFDITSQIGPPSVHLNEKADNRASFRLEIANLDNFENVSLVLNNEEIEIVNVILTDYDMEVFVDQPVLFPGRYTLGVHRYKGFVGSAIYYRDAGEHAVFGSALFPHRAQAVFPVTRPITAKATFSLSIVHPHGTTAVTTSPPTSEKATKVDENWQVENTYTGIPLTVHYNRYRIQQAQARHLLSTATQVMTILKQIFSSAIPVPKIDLILLNDAISLPSIGAIIISETPYLSSDYANQIWLLANLLGRQWISGLVAISNEEHICLQEDIVAYLAFKIVKRMTNDASIRLSHYIKIILTETLFFPETSLSLDENYSDIEISNHCGLKGVTMLESLEFLLSEQDVLERINKLAFSSKNGYFDPSFFYKLLSATVDKHVNVGQVGSFARFLFKFLFHVLSFGRAHGGIPYLFCDRIDANIELKQVSGNRTVKKGVSSWERMPVWPLPLDFNQFKLPVKLMLSEGVHLAPVREGLVLANLGFSHFYRVNYDVDTWQRVREALLQNATHFTERERIQLISDFCFFYAKGYLAEPEATKLRTQFIELIKLRPESFPACESSLFMCTVGFGKAPRPLEKRKMAQLRSTWQTSAFNLFLVMSQNVAQTLSSASNYVTDDWENGEEVEKQVQERLKQVRILQREKEDKEALIAKVRAEDSHKAEMAAATGLSSSNDTPSSSSSTANPLPMKMQILRRPKPYSDQSIDCQGRETKPVEHTDETAAQHEMNEEVRKARTLEARQAAYDEARLRILGTDYKPDETPTPQITVVDRSKSPEQIRIPNYSKNGHSMNKQQPQPHLVGTNPNPNAWSRSASSPNTFMQTGAMPPHYALPNVANHASAYNISGLGGFQPGVPLPVPVSAIDTSRPPPPLPPSFYVGPLPNSAAVPQRCPPIVTASTNVPYGCVYFHYDRIEAEHFNQGIEPDEDFIK</sequence>
<evidence type="ECO:0000313" key="4">
    <source>
        <dbReference type="EMBL" id="PAV91551.1"/>
    </source>
</evidence>
<dbReference type="Gene3D" id="2.60.40.1730">
    <property type="entry name" value="tricorn interacting facor f3 domain"/>
    <property type="match status" value="1"/>
</dbReference>
<proteinExistence type="predicted"/>
<dbReference type="Pfam" id="PF12752">
    <property type="entry name" value="SUZ"/>
    <property type="match status" value="1"/>
</dbReference>